<accession>A0A8R7VJ02</accession>
<name>A0A8R7VJ02_TRIUA</name>
<protein>
    <submittedName>
        <fullName evidence="1">Uncharacterized protein</fullName>
    </submittedName>
</protein>
<sequence length="46" mass="5474">MCVRERGGKEGDWNKWRRKLLVDFLSKKSKYQPCYTFSVFLGSICI</sequence>
<organism evidence="1 2">
    <name type="scientific">Triticum urartu</name>
    <name type="common">Red wild einkorn</name>
    <name type="synonym">Crithodium urartu</name>
    <dbReference type="NCBI Taxonomy" id="4572"/>
    <lineage>
        <taxon>Eukaryota</taxon>
        <taxon>Viridiplantae</taxon>
        <taxon>Streptophyta</taxon>
        <taxon>Embryophyta</taxon>
        <taxon>Tracheophyta</taxon>
        <taxon>Spermatophyta</taxon>
        <taxon>Magnoliopsida</taxon>
        <taxon>Liliopsida</taxon>
        <taxon>Poales</taxon>
        <taxon>Poaceae</taxon>
        <taxon>BOP clade</taxon>
        <taxon>Pooideae</taxon>
        <taxon>Triticodae</taxon>
        <taxon>Triticeae</taxon>
        <taxon>Triticinae</taxon>
        <taxon>Triticum</taxon>
    </lineage>
</organism>
<evidence type="ECO:0000313" key="2">
    <source>
        <dbReference type="Proteomes" id="UP000015106"/>
    </source>
</evidence>
<dbReference type="Proteomes" id="UP000015106">
    <property type="component" value="Unassembled WGS sequence"/>
</dbReference>
<dbReference type="AlphaFoldDB" id="A0A8R7VJ02"/>
<reference evidence="1" key="2">
    <citation type="submission" date="2022-06" db="UniProtKB">
        <authorList>
            <consortium name="EnsemblPlants"/>
        </authorList>
    </citation>
    <scope>IDENTIFICATION</scope>
</reference>
<dbReference type="EnsemblPlants" id="TuG1812S0003476200.01.T03">
    <property type="protein sequence ID" value="TuG1812S0003476200.01.T03.s_cds39630"/>
    <property type="gene ID" value="TuG1812S0003476200.01"/>
</dbReference>
<proteinExistence type="predicted"/>
<gene>
    <name evidence="1" type="primary">LOC125531354</name>
</gene>
<evidence type="ECO:0000313" key="1">
    <source>
        <dbReference type="EnsemblPlants" id="TuG1812S0003476200.01.T03.s_cds39630"/>
    </source>
</evidence>
<keyword evidence="2" id="KW-1185">Reference proteome</keyword>
<dbReference type="Gramene" id="TuG1812S0003476200.01.T03">
    <property type="protein sequence ID" value="TuG1812S0003476200.01.T03.s_cds39630"/>
    <property type="gene ID" value="TuG1812S0003476200.01"/>
</dbReference>
<reference evidence="2" key="1">
    <citation type="journal article" date="2013" name="Nature">
        <title>Draft genome of the wheat A-genome progenitor Triticum urartu.</title>
        <authorList>
            <person name="Ling H.Q."/>
            <person name="Zhao S."/>
            <person name="Liu D."/>
            <person name="Wang J."/>
            <person name="Sun H."/>
            <person name="Zhang C."/>
            <person name="Fan H."/>
            <person name="Li D."/>
            <person name="Dong L."/>
            <person name="Tao Y."/>
            <person name="Gao C."/>
            <person name="Wu H."/>
            <person name="Li Y."/>
            <person name="Cui Y."/>
            <person name="Guo X."/>
            <person name="Zheng S."/>
            <person name="Wang B."/>
            <person name="Yu K."/>
            <person name="Liang Q."/>
            <person name="Yang W."/>
            <person name="Lou X."/>
            <person name="Chen J."/>
            <person name="Feng M."/>
            <person name="Jian J."/>
            <person name="Zhang X."/>
            <person name="Luo G."/>
            <person name="Jiang Y."/>
            <person name="Liu J."/>
            <person name="Wang Z."/>
            <person name="Sha Y."/>
            <person name="Zhang B."/>
            <person name="Wu H."/>
            <person name="Tang D."/>
            <person name="Shen Q."/>
            <person name="Xue P."/>
            <person name="Zou S."/>
            <person name="Wang X."/>
            <person name="Liu X."/>
            <person name="Wang F."/>
            <person name="Yang Y."/>
            <person name="An X."/>
            <person name="Dong Z."/>
            <person name="Zhang K."/>
            <person name="Zhang X."/>
            <person name="Luo M.C."/>
            <person name="Dvorak J."/>
            <person name="Tong Y."/>
            <person name="Wang J."/>
            <person name="Yang H."/>
            <person name="Li Z."/>
            <person name="Wang D."/>
            <person name="Zhang A."/>
            <person name="Wang J."/>
        </authorList>
    </citation>
    <scope>NUCLEOTIDE SEQUENCE</scope>
    <source>
        <strain evidence="2">cv. G1812</strain>
    </source>
</reference>